<protein>
    <submittedName>
        <fullName evidence="1">Mitochondrial-processing peptidase subunit alpha</fullName>
        <ecNumber evidence="1">3.4.24.64</ecNumber>
    </submittedName>
</protein>
<reference evidence="1" key="1">
    <citation type="submission" date="2022-04" db="EMBL/GenBank/DDBJ databases">
        <title>Genome of the entomopathogenic fungus Entomophthora muscae.</title>
        <authorList>
            <person name="Elya C."/>
            <person name="Lovett B.R."/>
            <person name="Lee E."/>
            <person name="Macias A.M."/>
            <person name="Hajek A.E."/>
            <person name="De Bivort B.L."/>
            <person name="Kasson M.T."/>
            <person name="De Fine Licht H.H."/>
            <person name="Stajich J.E."/>
        </authorList>
    </citation>
    <scope>NUCLEOTIDE SEQUENCE</scope>
    <source>
        <strain evidence="1">Berkeley</strain>
    </source>
</reference>
<gene>
    <name evidence="1" type="primary">MAS2_3</name>
    <name evidence="1" type="ORF">DSO57_1033904</name>
</gene>
<accession>A0ACC2SNV8</accession>
<comment type="caution">
    <text evidence="1">The sequence shown here is derived from an EMBL/GenBank/DDBJ whole genome shotgun (WGS) entry which is preliminary data.</text>
</comment>
<keyword evidence="2" id="KW-1185">Reference proteome</keyword>
<organism evidence="1 2">
    <name type="scientific">Entomophthora muscae</name>
    <dbReference type="NCBI Taxonomy" id="34485"/>
    <lineage>
        <taxon>Eukaryota</taxon>
        <taxon>Fungi</taxon>
        <taxon>Fungi incertae sedis</taxon>
        <taxon>Zoopagomycota</taxon>
        <taxon>Entomophthoromycotina</taxon>
        <taxon>Entomophthoromycetes</taxon>
        <taxon>Entomophthorales</taxon>
        <taxon>Entomophthoraceae</taxon>
        <taxon>Entomophthora</taxon>
    </lineage>
</organism>
<dbReference type="EMBL" id="QTSX02004534">
    <property type="protein sequence ID" value="KAJ9064099.1"/>
    <property type="molecule type" value="Genomic_DNA"/>
</dbReference>
<dbReference type="EC" id="3.4.24.64" evidence="1"/>
<dbReference type="Proteomes" id="UP001165960">
    <property type="component" value="Unassembled WGS sequence"/>
</dbReference>
<name>A0ACC2SNV8_9FUNG</name>
<evidence type="ECO:0000313" key="1">
    <source>
        <dbReference type="EMBL" id="KAJ9064099.1"/>
    </source>
</evidence>
<keyword evidence="1" id="KW-0378">Hydrolase</keyword>
<sequence>MSTLSLLSRFKTLHSLRPARNVFTSSAPANLSPATKSAKKNIDQLVFPVTARSCISKDPTLPSVSTLDNGIRVVSDSIMGHFSAFGMYVDAGSRYETPAFAGASHILDRIAFKSTENLTEAQIKAQIEKFGGNVMSHSTREVIHYQGTVYNYDLEHIAPLFAEIVRRPLFLQAELDEQKQSTGYEIQEIMSNPETYLPERLHEVAYKNNTLGKPLLCSPETLPNVTSDMLRGYVNQMFVPERIVIAASGAPHDAIVELAQKHFGDMKAPEAPAPPKGLLSSLTNKLFSSTFTPDITKAQYTGGLYLEEAPQEEFTQLIVGLEGVSVSEEDLFPLATLQTLLGGGHSFSAGGPGKGIHSRLYRTVLNRYGWTNSCMAFNHSYRDSGLFGIMGSCPAGFNLDMLHVIGSSLSSVCDASRITDIELSRAKNQLKNNLLMNLESRLTRIEDMGQQVLVTGKCLYASDVCLRIEALTKEDVADVATRLFMNHKNPPSIVGYGQNLDTLQMAPSILAKFGIGC</sequence>
<evidence type="ECO:0000313" key="2">
    <source>
        <dbReference type="Proteomes" id="UP001165960"/>
    </source>
</evidence>
<proteinExistence type="predicted"/>